<feature type="domain" description="Aminotransferase class V" evidence="2">
    <location>
        <begin position="81"/>
        <end position="384"/>
    </location>
</feature>
<organism evidence="3 4">
    <name type="scientific">Gemmatimonas groenlandica</name>
    <dbReference type="NCBI Taxonomy" id="2732249"/>
    <lineage>
        <taxon>Bacteria</taxon>
        <taxon>Pseudomonadati</taxon>
        <taxon>Gemmatimonadota</taxon>
        <taxon>Gemmatimonadia</taxon>
        <taxon>Gemmatimonadales</taxon>
        <taxon>Gemmatimonadaceae</taxon>
        <taxon>Gemmatimonas</taxon>
    </lineage>
</organism>
<keyword evidence="3" id="KW-0032">Aminotransferase</keyword>
<reference evidence="3 4" key="1">
    <citation type="submission" date="2020-05" db="EMBL/GenBank/DDBJ databases">
        <title>Complete genome sequence of Gemmatimonas greenlandica TET16.</title>
        <authorList>
            <person name="Zeng Y."/>
        </authorList>
    </citation>
    <scope>NUCLEOTIDE SEQUENCE [LARGE SCALE GENOMIC DNA]</scope>
    <source>
        <strain evidence="3 4">TET16</strain>
    </source>
</reference>
<evidence type="ECO:0000313" key="3">
    <source>
        <dbReference type="EMBL" id="QJR35454.1"/>
    </source>
</evidence>
<dbReference type="EMBL" id="CP053085">
    <property type="protein sequence ID" value="QJR35454.1"/>
    <property type="molecule type" value="Genomic_DNA"/>
</dbReference>
<name>A0A6M4IK65_9BACT</name>
<protein>
    <submittedName>
        <fullName evidence="3">Aminotransferase class V-fold PLP-dependent enzyme</fullName>
    </submittedName>
</protein>
<dbReference type="Pfam" id="PF00266">
    <property type="entry name" value="Aminotran_5"/>
    <property type="match status" value="1"/>
</dbReference>
<evidence type="ECO:0000256" key="1">
    <source>
        <dbReference type="ARBA" id="ARBA00022898"/>
    </source>
</evidence>
<keyword evidence="3" id="KW-0808">Transferase</keyword>
<accession>A0A6M4IK65</accession>
<gene>
    <name evidence="3" type="ORF">HKW67_08005</name>
</gene>
<dbReference type="RefSeq" id="WP_171224884.1">
    <property type="nucleotide sequence ID" value="NZ_CP053085.1"/>
</dbReference>
<dbReference type="KEGG" id="ggr:HKW67_08005"/>
<dbReference type="Gene3D" id="3.90.1150.10">
    <property type="entry name" value="Aspartate Aminotransferase, domain 1"/>
    <property type="match status" value="1"/>
</dbReference>
<dbReference type="Gene3D" id="3.40.640.10">
    <property type="entry name" value="Type I PLP-dependent aspartate aminotransferase-like (Major domain)"/>
    <property type="match status" value="1"/>
</dbReference>
<evidence type="ECO:0000259" key="2">
    <source>
        <dbReference type="Pfam" id="PF00266"/>
    </source>
</evidence>
<keyword evidence="1" id="KW-0663">Pyridoxal phosphate</keyword>
<proteinExistence type="predicted"/>
<dbReference type="SUPFAM" id="SSF53383">
    <property type="entry name" value="PLP-dependent transferases"/>
    <property type="match status" value="1"/>
</dbReference>
<dbReference type="InterPro" id="IPR015421">
    <property type="entry name" value="PyrdxlP-dep_Trfase_major"/>
</dbReference>
<dbReference type="PANTHER" id="PTHR43092">
    <property type="entry name" value="L-CYSTEINE DESULFHYDRASE"/>
    <property type="match status" value="1"/>
</dbReference>
<dbReference type="PANTHER" id="PTHR43092:SF6">
    <property type="entry name" value="BLR1280 PROTEIN"/>
    <property type="match status" value="1"/>
</dbReference>
<dbReference type="InterPro" id="IPR000192">
    <property type="entry name" value="Aminotrans_V_dom"/>
</dbReference>
<dbReference type="InterPro" id="IPR015424">
    <property type="entry name" value="PyrdxlP-dep_Trfase"/>
</dbReference>
<dbReference type="GO" id="GO:0008483">
    <property type="term" value="F:transaminase activity"/>
    <property type="evidence" value="ECO:0007669"/>
    <property type="project" value="UniProtKB-KW"/>
</dbReference>
<dbReference type="Proteomes" id="UP000500938">
    <property type="component" value="Chromosome"/>
</dbReference>
<sequence>MDKREFLRTVGGALGGASLGLLFSPAQLKAFSRLPVDELASRADFWDVLRAKYLVPADYIHLEHGYYSMQSQPVLERFIGHVRAVNAQSSRYMRTVQGTNKARVQARLATLAGCSPEELIITRNTTESLDTVISGFDWKAGDEAVMAVHDYGAMLDQFALMGRRWGIVNRKVTVPLDPRSDDEIVQVYANAITPRTRLLMVCHMINITGHVLPVKKICDMAHARGVPVMVDGAHAFAQLDFRMPDLGCDFYGASLHKWLGTPLGAGLLYVRRDAIEKLWPIYGDEGQPTNSIAKLNHTGTHPVHTDLAIEDAITFHEEIGIQRKEARLRWLQQYWTTKVRGVPRVRLFTPSDPARTGAIANVGIDGMKPGDLATALMDRFKIFTVAIDTAGVTGVRVTPQLFTTTAELDAFVRAITQLAA</sequence>
<dbReference type="InterPro" id="IPR015422">
    <property type="entry name" value="PyrdxlP-dep_Trfase_small"/>
</dbReference>
<keyword evidence="4" id="KW-1185">Reference proteome</keyword>
<dbReference type="AlphaFoldDB" id="A0A6M4IK65"/>
<evidence type="ECO:0000313" key="4">
    <source>
        <dbReference type="Proteomes" id="UP000500938"/>
    </source>
</evidence>